<name>A0A4R6DKF7_9MICO</name>
<keyword evidence="2" id="KW-0472">Membrane</keyword>
<keyword evidence="2" id="KW-0812">Transmembrane</keyword>
<evidence type="ECO:0000313" key="3">
    <source>
        <dbReference type="EMBL" id="TDN44648.1"/>
    </source>
</evidence>
<gene>
    <name evidence="3" type="ORF">EDF64_10450</name>
</gene>
<protein>
    <submittedName>
        <fullName evidence="3">Uncharacterized protein</fullName>
    </submittedName>
</protein>
<dbReference type="OrthoDB" id="9940370at2"/>
<feature type="transmembrane region" description="Helical" evidence="2">
    <location>
        <begin position="184"/>
        <end position="208"/>
    </location>
</feature>
<dbReference type="Proteomes" id="UP000295764">
    <property type="component" value="Unassembled WGS sequence"/>
</dbReference>
<evidence type="ECO:0000256" key="2">
    <source>
        <dbReference type="SAM" id="Phobius"/>
    </source>
</evidence>
<reference evidence="3 4" key="1">
    <citation type="submission" date="2019-03" db="EMBL/GenBank/DDBJ databases">
        <title>Genomic analyses of the natural microbiome of Caenorhabditis elegans.</title>
        <authorList>
            <person name="Samuel B."/>
        </authorList>
    </citation>
    <scope>NUCLEOTIDE SEQUENCE [LARGE SCALE GENOMIC DNA]</scope>
    <source>
        <strain evidence="3 4">JUb65</strain>
    </source>
</reference>
<dbReference type="AlphaFoldDB" id="A0A4R6DKF7"/>
<dbReference type="RefSeq" id="WP_133519349.1">
    <property type="nucleotide sequence ID" value="NZ_SNVW01000004.1"/>
</dbReference>
<evidence type="ECO:0000256" key="1">
    <source>
        <dbReference type="SAM" id="MobiDB-lite"/>
    </source>
</evidence>
<keyword evidence="2" id="KW-1133">Transmembrane helix</keyword>
<feature type="transmembrane region" description="Helical" evidence="2">
    <location>
        <begin position="70"/>
        <end position="91"/>
    </location>
</feature>
<evidence type="ECO:0000313" key="4">
    <source>
        <dbReference type="Proteomes" id="UP000295764"/>
    </source>
</evidence>
<sequence>MNPITQPAPRHRATDLGEPPPRRRSPLLRVVLWSGRALLVVTAVAVVSAIATRGEWARLGVDADGFPVAWLPNGAVVVVLITGVFWPWLLGIAAPPGACWREGDVIVAPTVLGQRRVRVSRALVLPYRGFTQLGTVHGAVVLTGAASVLVLLGPIETGGRSQVDAVIGRAGPTRFHRVLGEWGLGALMLLLWLAGVFVLVGAALAVIAPEPLA</sequence>
<feature type="region of interest" description="Disordered" evidence="1">
    <location>
        <begin position="1"/>
        <end position="21"/>
    </location>
</feature>
<organism evidence="3 4">
    <name type="scientific">Curtobacterium flaccumfaciens</name>
    <dbReference type="NCBI Taxonomy" id="2035"/>
    <lineage>
        <taxon>Bacteria</taxon>
        <taxon>Bacillati</taxon>
        <taxon>Actinomycetota</taxon>
        <taxon>Actinomycetes</taxon>
        <taxon>Micrococcales</taxon>
        <taxon>Microbacteriaceae</taxon>
        <taxon>Curtobacterium</taxon>
    </lineage>
</organism>
<proteinExistence type="predicted"/>
<comment type="caution">
    <text evidence="3">The sequence shown here is derived from an EMBL/GenBank/DDBJ whole genome shotgun (WGS) entry which is preliminary data.</text>
</comment>
<dbReference type="EMBL" id="SNVW01000004">
    <property type="protein sequence ID" value="TDN44648.1"/>
    <property type="molecule type" value="Genomic_DNA"/>
</dbReference>
<feature type="transmembrane region" description="Helical" evidence="2">
    <location>
        <begin position="30"/>
        <end position="50"/>
    </location>
</feature>
<accession>A0A4R6DKF7</accession>